<dbReference type="EMBL" id="RAPO01000003">
    <property type="protein sequence ID" value="RKD93264.1"/>
    <property type="molecule type" value="Genomic_DNA"/>
</dbReference>
<comment type="caution">
    <text evidence="2">The sequence shown here is derived from an EMBL/GenBank/DDBJ whole genome shotgun (WGS) entry which is preliminary data.</text>
</comment>
<dbReference type="AlphaFoldDB" id="A0A3R7FTW4"/>
<evidence type="ECO:0008006" key="4">
    <source>
        <dbReference type="Google" id="ProtNLM"/>
    </source>
</evidence>
<reference evidence="2 3" key="1">
    <citation type="submission" date="2018-09" db="EMBL/GenBank/DDBJ databases">
        <title>Genomic Encyclopedia of Archaeal and Bacterial Type Strains, Phase II (KMG-II): from individual species to whole genera.</title>
        <authorList>
            <person name="Goeker M."/>
        </authorList>
    </citation>
    <scope>NUCLEOTIDE SEQUENCE [LARGE SCALE GENOMIC DNA]</scope>
    <source>
        <strain evidence="2 3">DSM 13151</strain>
    </source>
</reference>
<feature type="region of interest" description="Disordered" evidence="1">
    <location>
        <begin position="119"/>
        <end position="142"/>
    </location>
</feature>
<dbReference type="PROSITE" id="PS51257">
    <property type="entry name" value="PROKAR_LIPOPROTEIN"/>
    <property type="match status" value="1"/>
</dbReference>
<accession>A0A3R7FTW4</accession>
<organism evidence="2 3">
    <name type="scientific">Halopiger aswanensis</name>
    <dbReference type="NCBI Taxonomy" id="148449"/>
    <lineage>
        <taxon>Archaea</taxon>
        <taxon>Methanobacteriati</taxon>
        <taxon>Methanobacteriota</taxon>
        <taxon>Stenosarchaea group</taxon>
        <taxon>Halobacteria</taxon>
        <taxon>Halobacteriales</taxon>
        <taxon>Natrialbaceae</taxon>
        <taxon>Halopiger</taxon>
    </lineage>
</organism>
<dbReference type="RefSeq" id="WP_120245303.1">
    <property type="nucleotide sequence ID" value="NZ_RAPO01000003.1"/>
</dbReference>
<evidence type="ECO:0000313" key="2">
    <source>
        <dbReference type="EMBL" id="RKD93264.1"/>
    </source>
</evidence>
<protein>
    <recommendedName>
        <fullName evidence="4">Lamin tail-like protein</fullName>
    </recommendedName>
</protein>
<dbReference type="Proteomes" id="UP000283805">
    <property type="component" value="Unassembled WGS sequence"/>
</dbReference>
<evidence type="ECO:0000256" key="1">
    <source>
        <dbReference type="SAM" id="MobiDB-lite"/>
    </source>
</evidence>
<proteinExistence type="predicted"/>
<keyword evidence="3" id="KW-1185">Reference proteome</keyword>
<sequence>MNRRTVIAASASGIVAGVGGCLAPLERRNPSAGTDDGVRILGVYAADADRDFIDGPYIALENGADEPRTVSGYVVEYPADRRYRISDLTLEAGAQLAVIHEYGADSTLLSSPPVYLRYTGGESDEDTGAAGSSLEPDGTVRVKDPTGAVVAEARYEAFGCDGGTATTAAGDELECRHGG</sequence>
<evidence type="ECO:0000313" key="3">
    <source>
        <dbReference type="Proteomes" id="UP000283805"/>
    </source>
</evidence>
<gene>
    <name evidence="2" type="ORF">ATJ93_2882</name>
</gene>
<name>A0A3R7FTW4_9EURY</name>
<dbReference type="OrthoDB" id="351143at2157"/>